<evidence type="ECO:0000256" key="2">
    <source>
        <dbReference type="ARBA" id="ARBA00006671"/>
    </source>
</evidence>
<dbReference type="InterPro" id="IPR050263">
    <property type="entry name" value="Bact_Fimbrial_Adh_Pro"/>
</dbReference>
<dbReference type="PANTHER" id="PTHR33420">
    <property type="entry name" value="FIMBRIAL SUBUNIT ELFA-RELATED"/>
    <property type="match status" value="1"/>
</dbReference>
<evidence type="ECO:0000313" key="8">
    <source>
        <dbReference type="Proteomes" id="UP001174867"/>
    </source>
</evidence>
<dbReference type="EMBL" id="JAUJYW010000002">
    <property type="protein sequence ID" value="MDN8598942.1"/>
    <property type="molecule type" value="Genomic_DNA"/>
</dbReference>
<comment type="caution">
    <text evidence="7">The sequence shown here is derived from an EMBL/GenBank/DDBJ whole genome shotgun (WGS) entry which is preliminary data.</text>
</comment>
<dbReference type="PANTHER" id="PTHR33420:SF3">
    <property type="entry name" value="FIMBRIAL SUBUNIT ELFA"/>
    <property type="match status" value="1"/>
</dbReference>
<dbReference type="InterPro" id="IPR036937">
    <property type="entry name" value="Adhesion_dom_fimbrial_sf"/>
</dbReference>
<comment type="similarity">
    <text evidence="2">Belongs to the fimbrial protein family.</text>
</comment>
<keyword evidence="3 5" id="KW-0732">Signal</keyword>
<dbReference type="RefSeq" id="WP_301697381.1">
    <property type="nucleotide sequence ID" value="NZ_JAUJYW010000002.1"/>
</dbReference>
<organism evidence="7 8">
    <name type="scientific">Citrobacter enshiensis</name>
    <dbReference type="NCBI Taxonomy" id="2971264"/>
    <lineage>
        <taxon>Bacteria</taxon>
        <taxon>Pseudomonadati</taxon>
        <taxon>Pseudomonadota</taxon>
        <taxon>Gammaproteobacteria</taxon>
        <taxon>Enterobacterales</taxon>
        <taxon>Enterobacteriaceae</taxon>
        <taxon>Citrobacter</taxon>
    </lineage>
</organism>
<dbReference type="Gene3D" id="2.60.40.1090">
    <property type="entry name" value="Fimbrial-type adhesion domain"/>
    <property type="match status" value="1"/>
</dbReference>
<dbReference type="InterPro" id="IPR000259">
    <property type="entry name" value="Adhesion_dom_fimbrial"/>
</dbReference>
<evidence type="ECO:0000256" key="5">
    <source>
        <dbReference type="SAM" id="SignalP"/>
    </source>
</evidence>
<feature type="signal peptide" evidence="5">
    <location>
        <begin position="1"/>
        <end position="20"/>
    </location>
</feature>
<evidence type="ECO:0000259" key="6">
    <source>
        <dbReference type="Pfam" id="PF00419"/>
    </source>
</evidence>
<evidence type="ECO:0000256" key="4">
    <source>
        <dbReference type="ARBA" id="ARBA00023263"/>
    </source>
</evidence>
<sequence length="181" mass="18626">MKRNIFVFLLLALSTSTAFAAPEDNAGTIHFTGEIIAPSCVIVGDTGTTYNVALGTFPTSYFATVGKETDPVPLTISLKNCPVTSDGLANVQLTFTGTTIAGSTDKLAVSAAGGVGIVLSETGHDETLIAFDKSPGQVFIPLTASASDTLTTTLDARYKSVAATVTAGEANADLTINILYQ</sequence>
<name>A0ABT8PSH1_9ENTR</name>
<dbReference type="Pfam" id="PF00419">
    <property type="entry name" value="Fimbrial"/>
    <property type="match status" value="1"/>
</dbReference>
<keyword evidence="8" id="KW-1185">Reference proteome</keyword>
<evidence type="ECO:0000256" key="3">
    <source>
        <dbReference type="ARBA" id="ARBA00022729"/>
    </source>
</evidence>
<feature type="domain" description="Fimbrial-type adhesion" evidence="6">
    <location>
        <begin position="29"/>
        <end position="181"/>
    </location>
</feature>
<dbReference type="Proteomes" id="UP001174867">
    <property type="component" value="Unassembled WGS sequence"/>
</dbReference>
<keyword evidence="4" id="KW-0281">Fimbrium</keyword>
<dbReference type="InterPro" id="IPR008966">
    <property type="entry name" value="Adhesion_dom_sf"/>
</dbReference>
<feature type="chain" id="PRO_5046705820" evidence="5">
    <location>
        <begin position="21"/>
        <end position="181"/>
    </location>
</feature>
<reference evidence="7 8" key="1">
    <citation type="submission" date="2023-07" db="EMBL/GenBank/DDBJ databases">
        <title>Citrobacter selenititolerans sp. nov., isolated from seleniferous soil.</title>
        <authorList>
            <person name="Zhang S."/>
            <person name="Li K."/>
            <person name="Peng J."/>
            <person name="Wang H."/>
            <person name="Sun J."/>
            <person name="Guo Y."/>
        </authorList>
    </citation>
    <scope>NUCLEOTIDE SEQUENCE [LARGE SCALE GENOMIC DNA]</scope>
    <source>
        <strain evidence="7 8">S2-9</strain>
    </source>
</reference>
<evidence type="ECO:0000256" key="1">
    <source>
        <dbReference type="ARBA" id="ARBA00004561"/>
    </source>
</evidence>
<protein>
    <submittedName>
        <fullName evidence="7">Fimbrial protein</fullName>
    </submittedName>
</protein>
<proteinExistence type="inferred from homology"/>
<gene>
    <name evidence="7" type="ORF">Q0A17_05880</name>
</gene>
<comment type="subcellular location">
    <subcellularLocation>
        <location evidence="1">Fimbrium</location>
    </subcellularLocation>
</comment>
<evidence type="ECO:0000313" key="7">
    <source>
        <dbReference type="EMBL" id="MDN8598942.1"/>
    </source>
</evidence>
<dbReference type="SUPFAM" id="SSF49401">
    <property type="entry name" value="Bacterial adhesins"/>
    <property type="match status" value="1"/>
</dbReference>
<accession>A0ABT8PSH1</accession>